<dbReference type="VEuPathDB" id="FungiDB:UMAG_00194"/>
<feature type="region of interest" description="Disordered" evidence="1">
    <location>
        <begin position="259"/>
        <end position="296"/>
    </location>
</feature>
<feature type="compositionally biased region" description="Polar residues" evidence="1">
    <location>
        <begin position="18"/>
        <end position="40"/>
    </location>
</feature>
<feature type="region of interest" description="Disordered" evidence="1">
    <location>
        <begin position="1"/>
        <end position="80"/>
    </location>
</feature>
<dbReference type="KEGG" id="uma:UMAG_00194"/>
<dbReference type="GeneID" id="23561566"/>
<keyword evidence="3" id="KW-1185">Reference proteome</keyword>
<dbReference type="InParanoid" id="A0A0D1E778"/>
<accession>A0A0D1E778</accession>
<dbReference type="AlphaFoldDB" id="A0A0D1E778"/>
<evidence type="ECO:0000313" key="2">
    <source>
        <dbReference type="EMBL" id="KIS71759.1"/>
    </source>
</evidence>
<sequence>MRWTSRSPKVRSVSRSRNNGVTESVNATPTAACNKQNSLWAKQATKEEKDRDGERDGGRKTNQVIKLKQPRGRDEKETESIQVSETGCTIAVIKKGHGTWNAKLVRRALDTEAEPPEAGQARVTVTNKNKRAKVEAFVIHTASQARFTSHRITSTIHDSRFSDHDSQSRITITHDSRSIHDPFTIASRLLHDCFTRAVLCVSNPEWAVDGEADTSAHSPDCGGRREVRGGRCAVGGARCTLMLSCHGGESDIQDLPRFGFESRIEPDPKGARPPDSGLRRFDPSNRIRGKGYGVTT</sequence>
<proteinExistence type="predicted"/>
<gene>
    <name evidence="2" type="ORF">UMAG_00194</name>
</gene>
<evidence type="ECO:0000256" key="1">
    <source>
        <dbReference type="SAM" id="MobiDB-lite"/>
    </source>
</evidence>
<dbReference type="Proteomes" id="UP000000561">
    <property type="component" value="Chromosome 1"/>
</dbReference>
<evidence type="ECO:0000313" key="3">
    <source>
        <dbReference type="Proteomes" id="UP000000561"/>
    </source>
</evidence>
<feature type="compositionally biased region" description="Basic and acidic residues" evidence="1">
    <location>
        <begin position="260"/>
        <end position="285"/>
    </location>
</feature>
<protein>
    <submittedName>
        <fullName evidence="2">Uncharacterized protein</fullName>
    </submittedName>
</protein>
<name>A0A0D1E778_MYCMD</name>
<organism evidence="2 3">
    <name type="scientific">Mycosarcoma maydis</name>
    <name type="common">Corn smut fungus</name>
    <name type="synonym">Ustilago maydis</name>
    <dbReference type="NCBI Taxonomy" id="5270"/>
    <lineage>
        <taxon>Eukaryota</taxon>
        <taxon>Fungi</taxon>
        <taxon>Dikarya</taxon>
        <taxon>Basidiomycota</taxon>
        <taxon>Ustilaginomycotina</taxon>
        <taxon>Ustilaginomycetes</taxon>
        <taxon>Ustilaginales</taxon>
        <taxon>Ustilaginaceae</taxon>
        <taxon>Mycosarcoma</taxon>
    </lineage>
</organism>
<feature type="compositionally biased region" description="Basic and acidic residues" evidence="1">
    <location>
        <begin position="44"/>
        <end position="59"/>
    </location>
</feature>
<dbReference type="EMBL" id="CM003140">
    <property type="protein sequence ID" value="KIS71759.1"/>
    <property type="molecule type" value="Genomic_DNA"/>
</dbReference>
<reference evidence="2 3" key="1">
    <citation type="journal article" date="2006" name="Nature">
        <title>Insights from the genome of the biotrophic fungal plant pathogen Ustilago maydis.</title>
        <authorList>
            <person name="Kamper J."/>
            <person name="Kahmann R."/>
            <person name="Bolker M."/>
            <person name="Ma L.J."/>
            <person name="Brefort T."/>
            <person name="Saville B.J."/>
            <person name="Banuett F."/>
            <person name="Kronstad J.W."/>
            <person name="Gold S.E."/>
            <person name="Muller O."/>
            <person name="Perlin M.H."/>
            <person name="Wosten H.A."/>
            <person name="de Vries R."/>
            <person name="Ruiz-Herrera J."/>
            <person name="Reynaga-Pena C.G."/>
            <person name="Snetselaar K."/>
            <person name="McCann M."/>
            <person name="Perez-Martin J."/>
            <person name="Feldbrugge M."/>
            <person name="Basse C.W."/>
            <person name="Steinberg G."/>
            <person name="Ibeas J.I."/>
            <person name="Holloman W."/>
            <person name="Guzman P."/>
            <person name="Farman M."/>
            <person name="Stajich J.E."/>
            <person name="Sentandreu R."/>
            <person name="Gonzalez-Prieto J.M."/>
            <person name="Kennell J.C."/>
            <person name="Molina L."/>
            <person name="Schirawski J."/>
            <person name="Mendoza-Mendoza A."/>
            <person name="Greilinger D."/>
            <person name="Munch K."/>
            <person name="Rossel N."/>
            <person name="Scherer M."/>
            <person name="Vranes M."/>
            <person name="Ladendorf O."/>
            <person name="Vincon V."/>
            <person name="Fuchs U."/>
            <person name="Sandrock B."/>
            <person name="Meng S."/>
            <person name="Ho E.C."/>
            <person name="Cahill M.J."/>
            <person name="Boyce K.J."/>
            <person name="Klose J."/>
            <person name="Klosterman S.J."/>
            <person name="Deelstra H.J."/>
            <person name="Ortiz-Castellanos L."/>
            <person name="Li W."/>
            <person name="Sanchez-Alonso P."/>
            <person name="Schreier P.H."/>
            <person name="Hauser-Hahn I."/>
            <person name="Vaupel M."/>
            <person name="Koopmann E."/>
            <person name="Friedrich G."/>
            <person name="Voss H."/>
            <person name="Schluter T."/>
            <person name="Margolis J."/>
            <person name="Platt D."/>
            <person name="Swimmer C."/>
            <person name="Gnirke A."/>
            <person name="Chen F."/>
            <person name="Vysotskaia V."/>
            <person name="Mannhaupt G."/>
            <person name="Guldener U."/>
            <person name="Munsterkotter M."/>
            <person name="Haase D."/>
            <person name="Oesterheld M."/>
            <person name="Mewes H.W."/>
            <person name="Mauceli E.W."/>
            <person name="DeCaprio D."/>
            <person name="Wade C.M."/>
            <person name="Butler J."/>
            <person name="Young S."/>
            <person name="Jaffe D.B."/>
            <person name="Calvo S."/>
            <person name="Nusbaum C."/>
            <person name="Galagan J."/>
            <person name="Birren B.W."/>
        </authorList>
    </citation>
    <scope>NUCLEOTIDE SEQUENCE [LARGE SCALE GENOMIC DNA]</scope>
    <source>
        <strain evidence="3">DSM 14603 / FGSC 9021 / UM521</strain>
    </source>
</reference>
<dbReference type="RefSeq" id="XP_011386133.1">
    <property type="nucleotide sequence ID" value="XM_011387831.1"/>
</dbReference>